<sequence length="30" mass="3205">ERVRQTPARLRAGETRRLGGRAREGLGAGG</sequence>
<feature type="region of interest" description="Disordered" evidence="1">
    <location>
        <begin position="1"/>
        <end position="30"/>
    </location>
</feature>
<dbReference type="AlphaFoldDB" id="A0A6J4LR89"/>
<evidence type="ECO:0000256" key="1">
    <source>
        <dbReference type="SAM" id="MobiDB-lite"/>
    </source>
</evidence>
<evidence type="ECO:0000313" key="2">
    <source>
        <dbReference type="EMBL" id="CAA9339260.1"/>
    </source>
</evidence>
<reference evidence="2" key="1">
    <citation type="submission" date="2020-02" db="EMBL/GenBank/DDBJ databases">
        <authorList>
            <person name="Meier V. D."/>
        </authorList>
    </citation>
    <scope>NUCLEOTIDE SEQUENCE</scope>
    <source>
        <strain evidence="2">AVDCRST_MAG90</strain>
    </source>
</reference>
<feature type="non-terminal residue" evidence="2">
    <location>
        <position position="30"/>
    </location>
</feature>
<organism evidence="2">
    <name type="scientific">uncultured Microvirga sp</name>
    <dbReference type="NCBI Taxonomy" id="412392"/>
    <lineage>
        <taxon>Bacteria</taxon>
        <taxon>Pseudomonadati</taxon>
        <taxon>Pseudomonadota</taxon>
        <taxon>Alphaproteobacteria</taxon>
        <taxon>Hyphomicrobiales</taxon>
        <taxon>Methylobacteriaceae</taxon>
        <taxon>Microvirga</taxon>
        <taxon>environmental samples</taxon>
    </lineage>
</organism>
<gene>
    <name evidence="2" type="ORF">AVDCRST_MAG90-1863</name>
</gene>
<accession>A0A6J4LR89</accession>
<protein>
    <submittedName>
        <fullName evidence="2">Uncharacterized protein</fullName>
    </submittedName>
</protein>
<dbReference type="EMBL" id="CADCUC010000370">
    <property type="protein sequence ID" value="CAA9339260.1"/>
    <property type="molecule type" value="Genomic_DNA"/>
</dbReference>
<name>A0A6J4LR89_9HYPH</name>
<proteinExistence type="predicted"/>
<feature type="non-terminal residue" evidence="2">
    <location>
        <position position="1"/>
    </location>
</feature>
<feature type="compositionally biased region" description="Basic and acidic residues" evidence="1">
    <location>
        <begin position="11"/>
        <end position="24"/>
    </location>
</feature>